<dbReference type="InterPro" id="IPR027385">
    <property type="entry name" value="Beta-barrel_OMP"/>
</dbReference>
<reference evidence="4 5" key="1">
    <citation type="submission" date="2019-02" db="EMBL/GenBank/DDBJ databases">
        <title>Genomic Encyclopedia of Archaeal and Bacterial Type Strains, Phase II (KMG-II): from individual species to whole genera.</title>
        <authorList>
            <person name="Goeker M."/>
        </authorList>
    </citation>
    <scope>NUCLEOTIDE SEQUENCE [LARGE SCALE GENOMIC DNA]</scope>
    <source>
        <strain evidence="4 5">DSM 18101</strain>
    </source>
</reference>
<evidence type="ECO:0000256" key="2">
    <source>
        <dbReference type="SAM" id="SignalP"/>
    </source>
</evidence>
<dbReference type="SUPFAM" id="SSF56925">
    <property type="entry name" value="OMPA-like"/>
    <property type="match status" value="1"/>
</dbReference>
<proteinExistence type="predicted"/>
<feature type="chain" id="PRO_5020696879" evidence="2">
    <location>
        <begin position="24"/>
        <end position="187"/>
    </location>
</feature>
<evidence type="ECO:0000259" key="3">
    <source>
        <dbReference type="Pfam" id="PF13505"/>
    </source>
</evidence>
<evidence type="ECO:0000313" key="4">
    <source>
        <dbReference type="EMBL" id="RZU42801.1"/>
    </source>
</evidence>
<feature type="domain" description="Outer membrane protein beta-barrel" evidence="3">
    <location>
        <begin position="12"/>
        <end position="186"/>
    </location>
</feature>
<protein>
    <submittedName>
        <fullName evidence="4">Outer membrane protein with beta-barrel domain</fullName>
    </submittedName>
</protein>
<gene>
    <name evidence="4" type="ORF">BDD14_4397</name>
</gene>
<evidence type="ECO:0000256" key="1">
    <source>
        <dbReference type="ARBA" id="ARBA00022729"/>
    </source>
</evidence>
<dbReference type="InterPro" id="IPR011250">
    <property type="entry name" value="OMP/PagP_B-barrel"/>
</dbReference>
<dbReference type="EMBL" id="SHKW01000001">
    <property type="protein sequence ID" value="RZU42801.1"/>
    <property type="molecule type" value="Genomic_DNA"/>
</dbReference>
<keyword evidence="1 2" id="KW-0732">Signal</keyword>
<accession>A0A4Q7YZT3</accession>
<dbReference type="Proteomes" id="UP000292958">
    <property type="component" value="Unassembled WGS sequence"/>
</dbReference>
<dbReference type="Pfam" id="PF13505">
    <property type="entry name" value="OMP_b-brl"/>
    <property type="match status" value="1"/>
</dbReference>
<organism evidence="4 5">
    <name type="scientific">Edaphobacter modestus</name>
    <dbReference type="NCBI Taxonomy" id="388466"/>
    <lineage>
        <taxon>Bacteria</taxon>
        <taxon>Pseudomonadati</taxon>
        <taxon>Acidobacteriota</taxon>
        <taxon>Terriglobia</taxon>
        <taxon>Terriglobales</taxon>
        <taxon>Acidobacteriaceae</taxon>
        <taxon>Edaphobacter</taxon>
    </lineage>
</organism>
<sequence length="187" mass="21012">MKRIFSITSIVFLLWASAHVSHAQAIPTATRTGSIQLGAGYSFASPDYGEKKIQGYTIYGSYDFTRHWGIEGNIHKVSVITPTDIGEDSYLLGPRYVFHISRFSRLKPYAKGQLGLGRFKTDYDKDSLRPNYSYTYKIYSVGGGVDVRTTPHINVRAFDFEYQGWPGFAANGLSPYVFTFGAAYTFH</sequence>
<name>A0A4Q7YZT3_9BACT</name>
<evidence type="ECO:0000313" key="5">
    <source>
        <dbReference type="Proteomes" id="UP000292958"/>
    </source>
</evidence>
<comment type="caution">
    <text evidence="4">The sequence shown here is derived from an EMBL/GenBank/DDBJ whole genome shotgun (WGS) entry which is preliminary data.</text>
</comment>
<feature type="signal peptide" evidence="2">
    <location>
        <begin position="1"/>
        <end position="23"/>
    </location>
</feature>
<dbReference type="Gene3D" id="2.40.160.20">
    <property type="match status" value="1"/>
</dbReference>
<keyword evidence="5" id="KW-1185">Reference proteome</keyword>
<dbReference type="AlphaFoldDB" id="A0A4Q7YZT3"/>
<dbReference type="RefSeq" id="WP_165420182.1">
    <property type="nucleotide sequence ID" value="NZ_SHKW01000001.1"/>
</dbReference>